<accession>A0A1E7YSM0</accession>
<sequence length="199" mass="21880">MKYVYRANIIEDKGGRFLVTFPDVPEALTDGESEDEALTNASDALAAALAGYVIQNRDIPAPLSREGKFLVAVPLVTAAKLSLYQGMRKKGVRKTDLARLLNLTEGAVRRLLDPDHSSKIKKLETALAAVGRKLIVEEISDTYADLEFRQWDVFSINPQSLLMSIVHGTEKLAVDTSTTCWAEGQLQAISPPPAQQLYH</sequence>
<evidence type="ECO:0000313" key="1">
    <source>
        <dbReference type="EMBL" id="OFC47142.1"/>
    </source>
</evidence>
<dbReference type="InterPro" id="IPR035069">
    <property type="entry name" value="TTHA1013/TTHA0281-like"/>
</dbReference>
<evidence type="ECO:0008006" key="3">
    <source>
        <dbReference type="Google" id="ProtNLM"/>
    </source>
</evidence>
<name>A0A1E7YSM0_9PROT</name>
<comment type="caution">
    <text evidence="1">The sequence shown here is derived from an EMBL/GenBank/DDBJ whole genome shotgun (WGS) entry which is preliminary data.</text>
</comment>
<gene>
    <name evidence="1" type="ORF">BAE30_13625</name>
</gene>
<dbReference type="EMBL" id="LZYH01000911">
    <property type="protein sequence ID" value="OFC47142.1"/>
    <property type="molecule type" value="Genomic_DNA"/>
</dbReference>
<proteinExistence type="predicted"/>
<dbReference type="AlphaFoldDB" id="A0A1E7YSM0"/>
<dbReference type="Gene3D" id="3.30.160.250">
    <property type="match status" value="1"/>
</dbReference>
<organism evidence="1 2">
    <name type="scientific">Acidithiobacillus caldus</name>
    <dbReference type="NCBI Taxonomy" id="33059"/>
    <lineage>
        <taxon>Bacteria</taxon>
        <taxon>Pseudomonadati</taxon>
        <taxon>Pseudomonadota</taxon>
        <taxon>Acidithiobacillia</taxon>
        <taxon>Acidithiobacillales</taxon>
        <taxon>Acidithiobacillaceae</taxon>
        <taxon>Acidithiobacillus</taxon>
    </lineage>
</organism>
<dbReference type="SUPFAM" id="SSF143100">
    <property type="entry name" value="TTHA1013/TTHA0281-like"/>
    <property type="match status" value="1"/>
</dbReference>
<evidence type="ECO:0000313" key="2">
    <source>
        <dbReference type="Proteomes" id="UP000175707"/>
    </source>
</evidence>
<protein>
    <recommendedName>
        <fullName evidence="3">HicB-like antitoxin of toxin-antitoxin system domain-containing protein</fullName>
    </recommendedName>
</protein>
<reference evidence="1 2" key="1">
    <citation type="submission" date="2016-06" db="EMBL/GenBank/DDBJ databases">
        <title>Gene turnover analysis identifies the evolutionary adaptation of the extremophile Acidithiobacillus caldus.</title>
        <authorList>
            <person name="Zhang X."/>
        </authorList>
    </citation>
    <scope>NUCLEOTIDE SEQUENCE [LARGE SCALE GENOMIC DNA]</scope>
    <source>
        <strain evidence="1 2">S1</strain>
    </source>
</reference>
<dbReference type="Proteomes" id="UP000175707">
    <property type="component" value="Unassembled WGS sequence"/>
</dbReference>